<name>A0A9X6SSR3_BACCE</name>
<gene>
    <name evidence="2" type="ORF">CON36_33420</name>
</gene>
<dbReference type="Proteomes" id="UP000219922">
    <property type="component" value="Unassembled WGS sequence"/>
</dbReference>
<evidence type="ECO:0000313" key="2">
    <source>
        <dbReference type="EMBL" id="PDZ94514.1"/>
    </source>
</evidence>
<feature type="compositionally biased region" description="Polar residues" evidence="1">
    <location>
        <begin position="157"/>
        <end position="170"/>
    </location>
</feature>
<evidence type="ECO:0000256" key="1">
    <source>
        <dbReference type="SAM" id="MobiDB-lite"/>
    </source>
</evidence>
<reference evidence="2 3" key="1">
    <citation type="submission" date="2017-09" db="EMBL/GenBank/DDBJ databases">
        <title>Large-scale bioinformatics analysis of Bacillus genomes uncovers conserved roles of natural products in bacterial physiology.</title>
        <authorList>
            <consortium name="Agbiome Team Llc"/>
            <person name="Bleich R.M."/>
            <person name="Grubbs K.J."/>
            <person name="Santa Maria K.C."/>
            <person name="Allen S.E."/>
            <person name="Farag S."/>
            <person name="Shank E.A."/>
            <person name="Bowers A."/>
        </authorList>
    </citation>
    <scope>NUCLEOTIDE SEQUENCE [LARGE SCALE GENOMIC DNA]</scope>
    <source>
        <strain evidence="2 3">AFS092789</strain>
    </source>
</reference>
<dbReference type="EMBL" id="NVMX01000175">
    <property type="protein sequence ID" value="PDZ94514.1"/>
    <property type="molecule type" value="Genomic_DNA"/>
</dbReference>
<dbReference type="AlphaFoldDB" id="A0A9X6SSR3"/>
<comment type="caution">
    <text evidence="2">The sequence shown here is derived from an EMBL/GenBank/DDBJ whole genome shotgun (WGS) entry which is preliminary data.</text>
</comment>
<organism evidence="2 3">
    <name type="scientific">Bacillus cereus</name>
    <dbReference type="NCBI Taxonomy" id="1396"/>
    <lineage>
        <taxon>Bacteria</taxon>
        <taxon>Bacillati</taxon>
        <taxon>Bacillota</taxon>
        <taxon>Bacilli</taxon>
        <taxon>Bacillales</taxon>
        <taxon>Bacillaceae</taxon>
        <taxon>Bacillus</taxon>
        <taxon>Bacillus cereus group</taxon>
    </lineage>
</organism>
<protein>
    <submittedName>
        <fullName evidence="2">Uncharacterized protein</fullName>
    </submittedName>
</protein>
<proteinExistence type="predicted"/>
<evidence type="ECO:0000313" key="3">
    <source>
        <dbReference type="Proteomes" id="UP000219922"/>
    </source>
</evidence>
<feature type="region of interest" description="Disordered" evidence="1">
    <location>
        <begin position="157"/>
        <end position="179"/>
    </location>
</feature>
<sequence>MKKTLGIKRTSFRVLELNFRDIIEEIQNIPGVEVPKFHGPNVAVQAKRIKFRLSFEVPSLKCVEIIDNNTNEIIEYFYDWEDSSFGTFMKFHAHYHPKEAPESVKQFDPFHIHTKIDALDNEAKKREEDKDYQRLDKVLSFIKRHIYLNTVAAPQRNTVTSTQRNTSAPQQKRKIKKSK</sequence>
<dbReference type="RefSeq" id="WP_098006946.1">
    <property type="nucleotide sequence ID" value="NZ_NUJB01000036.1"/>
</dbReference>
<accession>A0A9X6SSR3</accession>